<sequence length="504" mass="56779">MVNARNFLFLILLLSSCSKEEITPVVTTPPPAQAEVKFVLKVEASAGGKVDISEGTYVKGTEVTIRATPNNFFNFSGWSNGKSDNPLKVIMDKDLSLKAEFVKQDLNLTFSYTEFSEPQLPPSPEGLGYVKINNVPHLIIPFADLKTTKVDYLRIFQFDEKAKKLIDKTKSTFNAVSEVGYPKSPLIMEDFNKDGFTDIFLVDHGQENNMINGRWEGGYLIMYYGTATGFVKQNFPGITDKKLFYHHADVGDYDNDGDLDIISQRWSSASERVPADNTVSILKNNQGKFEIITLDKPLDSVGSVLFTNLDDDPFLEVMCATYRNDQGSLWAWDPMANTTSIINNKMGPYEIHDLVQISNAKGKRILIFPEDYQGKKTPILSTTDNGKTITTSTDMFDFQGRDVIVKDFNGDGLVDVFTYYGNDGEWNANSYGPLTKSIYLNTGNNTFANPQEVKDIFNKDFTNFIGKLFFPLEATPEGYKFLRFEEFWPSPFPKNAEIVILKMK</sequence>
<reference evidence="3 4" key="1">
    <citation type="submission" date="2024-03" db="EMBL/GenBank/DDBJ databases">
        <title>Aquirufa genome sequencing.</title>
        <authorList>
            <person name="Pitt A."/>
            <person name="Hahn M.W."/>
        </authorList>
    </citation>
    <scope>NUCLEOTIDE SEQUENCE [LARGE SCALE GENOMIC DNA]</scope>
    <source>
        <strain evidence="3 4">OSTEICH-129V</strain>
    </source>
</reference>
<organism evidence="3 4">
    <name type="scientific">Aquirufa avitistagni</name>
    <dbReference type="NCBI Taxonomy" id="3104728"/>
    <lineage>
        <taxon>Bacteria</taxon>
        <taxon>Pseudomonadati</taxon>
        <taxon>Bacteroidota</taxon>
        <taxon>Cytophagia</taxon>
        <taxon>Cytophagales</taxon>
        <taxon>Flectobacillaceae</taxon>
        <taxon>Aquirufa</taxon>
    </lineage>
</organism>
<dbReference type="PANTHER" id="PTHR45460">
    <property type="entry name" value="SIMILAR TO CYSTEINE PROTEINASE"/>
    <property type="match status" value="1"/>
</dbReference>
<dbReference type="Pfam" id="PF13517">
    <property type="entry name" value="FG-GAP_3"/>
    <property type="match status" value="1"/>
</dbReference>
<protein>
    <submittedName>
        <fullName evidence="3">VCBS repeat-containing protein</fullName>
    </submittedName>
</protein>
<dbReference type="SUPFAM" id="SSF69318">
    <property type="entry name" value="Integrin alpha N-terminal domain"/>
    <property type="match status" value="1"/>
</dbReference>
<accession>A0ABW6DA02</accession>
<dbReference type="Gene3D" id="2.130.10.130">
    <property type="entry name" value="Integrin alpha, N-terminal"/>
    <property type="match status" value="1"/>
</dbReference>
<evidence type="ECO:0000259" key="2">
    <source>
        <dbReference type="Pfam" id="PF18998"/>
    </source>
</evidence>
<evidence type="ECO:0000256" key="1">
    <source>
        <dbReference type="ARBA" id="ARBA00022729"/>
    </source>
</evidence>
<dbReference type="Proteomes" id="UP001598138">
    <property type="component" value="Unassembled WGS sequence"/>
</dbReference>
<gene>
    <name evidence="3" type="ORF">U0R10_03160</name>
</gene>
<proteinExistence type="predicted"/>
<comment type="caution">
    <text evidence="3">The sequence shown here is derived from an EMBL/GenBank/DDBJ whole genome shotgun (WGS) entry which is preliminary data.</text>
</comment>
<evidence type="ECO:0000313" key="4">
    <source>
        <dbReference type="Proteomes" id="UP001598138"/>
    </source>
</evidence>
<dbReference type="InterPro" id="IPR044060">
    <property type="entry name" value="Bacterial_rp_domain"/>
</dbReference>
<dbReference type="Pfam" id="PF18998">
    <property type="entry name" value="Flg_new_2"/>
    <property type="match status" value="1"/>
</dbReference>
<dbReference type="RefSeq" id="WP_377982394.1">
    <property type="nucleotide sequence ID" value="NZ_JBBKXZ010000001.1"/>
</dbReference>
<keyword evidence="1" id="KW-0732">Signal</keyword>
<evidence type="ECO:0000313" key="3">
    <source>
        <dbReference type="EMBL" id="MFD3393611.1"/>
    </source>
</evidence>
<name>A0ABW6DA02_9BACT</name>
<dbReference type="InterPro" id="IPR028994">
    <property type="entry name" value="Integrin_alpha_N"/>
</dbReference>
<dbReference type="PROSITE" id="PS51257">
    <property type="entry name" value="PROKAR_LIPOPROTEIN"/>
    <property type="match status" value="1"/>
</dbReference>
<keyword evidence="4" id="KW-1185">Reference proteome</keyword>
<feature type="domain" description="Bacterial repeat" evidence="2">
    <location>
        <begin position="39"/>
        <end position="103"/>
    </location>
</feature>
<dbReference type="EMBL" id="JBBKXZ010000001">
    <property type="protein sequence ID" value="MFD3393611.1"/>
    <property type="molecule type" value="Genomic_DNA"/>
</dbReference>
<dbReference type="PANTHER" id="PTHR45460:SF2">
    <property type="entry name" value="ALPHA 1,3 GLUCANASE, GH71 FAMILY (EUROFUNG)"/>
    <property type="match status" value="1"/>
</dbReference>
<dbReference type="InterPro" id="IPR013517">
    <property type="entry name" value="FG-GAP"/>
</dbReference>